<evidence type="ECO:0000313" key="4">
    <source>
        <dbReference type="EMBL" id="KXS12150.1"/>
    </source>
</evidence>
<dbReference type="PROSITE" id="PS50181">
    <property type="entry name" value="FBOX"/>
    <property type="match status" value="1"/>
</dbReference>
<dbReference type="SUPFAM" id="SSF81383">
    <property type="entry name" value="F-box domain"/>
    <property type="match status" value="1"/>
</dbReference>
<dbReference type="Gene3D" id="1.20.1280.50">
    <property type="match status" value="1"/>
</dbReference>
<dbReference type="Proteomes" id="UP000070544">
    <property type="component" value="Unassembled WGS sequence"/>
</dbReference>
<dbReference type="CDD" id="cd09917">
    <property type="entry name" value="F-box_SF"/>
    <property type="match status" value="1"/>
</dbReference>
<reference evidence="4 5" key="1">
    <citation type="journal article" date="2015" name="Genome Biol. Evol.">
        <title>Phylogenomic analyses indicate that early fungi evolved digesting cell walls of algal ancestors of land plants.</title>
        <authorList>
            <person name="Chang Y."/>
            <person name="Wang S."/>
            <person name="Sekimoto S."/>
            <person name="Aerts A.L."/>
            <person name="Choi C."/>
            <person name="Clum A."/>
            <person name="LaButti K.M."/>
            <person name="Lindquist E.A."/>
            <person name="Yee Ngan C."/>
            <person name="Ohm R.A."/>
            <person name="Salamov A.A."/>
            <person name="Grigoriev I.V."/>
            <person name="Spatafora J.W."/>
            <person name="Berbee M.L."/>
        </authorList>
    </citation>
    <scope>NUCLEOTIDE SEQUENCE [LARGE SCALE GENOMIC DNA]</scope>
    <source>
        <strain evidence="4 5">JEL478</strain>
    </source>
</reference>
<dbReference type="Pfam" id="PF12937">
    <property type="entry name" value="F-box-like"/>
    <property type="match status" value="1"/>
</dbReference>
<sequence length="508" mass="54642">MPHLPSELLLLIFARLPPSTLISVLPLVSRQWGLLARTVVSGGLHSGDSGDARARESEEDPVVPNGMRGAMLTVEVELVLSPKLVREDQRGQPWDNIVWVAKRKLYSRLKNVPHPSPSSSSKPPTTPPRPAIGFVRLQSPSNALTHASDLSSAVGTLAPVAFDLPPGPIPTFVPVLTTLNFIGIVQDPLIAHEALNVFTTQCVSATYALVQMWAHPFPETGAGAAGGGTGIAAIAPPRVPTPHTTPTHIDLVVHRRQPNESILADLASVFPNVRDLRVGIPNASGCTRLFPDQFAVPPLPAQPYPGVTSFTVTTGIGTFTSVSFLTLLSAIFATFPNLFTLGALDFFDGMWPFLPLNLTHVPDHPQFPKLRTLVLNLGAWGFSERNEVPVGFSTSLIPAFVDTLHALFPQLDILELILVGARAVRSSGMFTASVAGEWARAVAGKGLRRVVLVGWPSGDGSRDGSGEWARKEPSEKQEEERELVQFTVELKRECKEVGVKVVVDEGGH</sequence>
<dbReference type="EMBL" id="KQ965791">
    <property type="protein sequence ID" value="KXS12150.1"/>
    <property type="molecule type" value="Genomic_DNA"/>
</dbReference>
<dbReference type="AlphaFoldDB" id="A0A139A5S3"/>
<dbReference type="InterPro" id="IPR001810">
    <property type="entry name" value="F-box_dom"/>
</dbReference>
<evidence type="ECO:0000256" key="2">
    <source>
        <dbReference type="SAM" id="SignalP"/>
    </source>
</evidence>
<evidence type="ECO:0000313" key="5">
    <source>
        <dbReference type="Proteomes" id="UP000070544"/>
    </source>
</evidence>
<feature type="compositionally biased region" description="Basic and acidic residues" evidence="1">
    <location>
        <begin position="460"/>
        <end position="480"/>
    </location>
</feature>
<dbReference type="InterPro" id="IPR036047">
    <property type="entry name" value="F-box-like_dom_sf"/>
</dbReference>
<accession>A0A139A5S3</accession>
<organism evidence="4 5">
    <name type="scientific">Gonapodya prolifera (strain JEL478)</name>
    <name type="common">Monoblepharis prolifera</name>
    <dbReference type="NCBI Taxonomy" id="1344416"/>
    <lineage>
        <taxon>Eukaryota</taxon>
        <taxon>Fungi</taxon>
        <taxon>Fungi incertae sedis</taxon>
        <taxon>Chytridiomycota</taxon>
        <taxon>Chytridiomycota incertae sedis</taxon>
        <taxon>Monoblepharidomycetes</taxon>
        <taxon>Monoblepharidales</taxon>
        <taxon>Gonapodyaceae</taxon>
        <taxon>Gonapodya</taxon>
    </lineage>
</organism>
<proteinExistence type="predicted"/>
<evidence type="ECO:0000259" key="3">
    <source>
        <dbReference type="PROSITE" id="PS50181"/>
    </source>
</evidence>
<feature type="chain" id="PRO_5007295971" description="F-box domain-containing protein" evidence="2">
    <location>
        <begin position="23"/>
        <end position="508"/>
    </location>
</feature>
<feature type="domain" description="F-box" evidence="3">
    <location>
        <begin position="1"/>
        <end position="32"/>
    </location>
</feature>
<feature type="region of interest" description="Disordered" evidence="1">
    <location>
        <begin position="458"/>
        <end position="480"/>
    </location>
</feature>
<keyword evidence="5" id="KW-1185">Reference proteome</keyword>
<name>A0A139A5S3_GONPJ</name>
<feature type="region of interest" description="Disordered" evidence="1">
    <location>
        <begin position="111"/>
        <end position="132"/>
    </location>
</feature>
<protein>
    <recommendedName>
        <fullName evidence="3">F-box domain-containing protein</fullName>
    </recommendedName>
</protein>
<feature type="region of interest" description="Disordered" evidence="1">
    <location>
        <begin position="44"/>
        <end position="65"/>
    </location>
</feature>
<evidence type="ECO:0000256" key="1">
    <source>
        <dbReference type="SAM" id="MobiDB-lite"/>
    </source>
</evidence>
<keyword evidence="2" id="KW-0732">Signal</keyword>
<gene>
    <name evidence="4" type="ORF">M427DRAFT_59829</name>
</gene>
<feature type="signal peptide" evidence="2">
    <location>
        <begin position="1"/>
        <end position="22"/>
    </location>
</feature>